<dbReference type="Gene3D" id="2.170.130.30">
    <property type="match status" value="1"/>
</dbReference>
<sequence>MVKIKVLLGLFAFMLIPILLIGCGQDKSETKSEPMTQTHQDQQQQNKKATDEQTVKKNDQPKESMASEQSESKPKEDTKDTKEQKTTQQSTQENQKTTQDQSQQPTDKKPVTTSKSKSATSTNTSTTKSKEVDKKAPEEPSKSTVQSTQKSSSPAPVKNKVTKSVSLTIVGDKKMGTFVNKANVPINEKMTLITATVKYLKEKHIQYSVTGSGSSTYVEGINNLYEFDHGPMSGWMVKKNGTLLSRSSGAVTVSNGDSITWIYTENYRTDQDVKK</sequence>
<evidence type="ECO:0000259" key="2">
    <source>
        <dbReference type="Pfam" id="PF14478"/>
    </source>
</evidence>
<dbReference type="InterPro" id="IPR027954">
    <property type="entry name" value="Transcobalamin-like_C"/>
</dbReference>
<evidence type="ECO:0000256" key="1">
    <source>
        <dbReference type="SAM" id="MobiDB-lite"/>
    </source>
</evidence>
<dbReference type="Proteomes" id="UP001597458">
    <property type="component" value="Unassembled WGS sequence"/>
</dbReference>
<gene>
    <name evidence="3" type="ORF">ACFSTF_11745</name>
</gene>
<dbReference type="Pfam" id="PF14478">
    <property type="entry name" value="DUF4430"/>
    <property type="match status" value="1"/>
</dbReference>
<feature type="compositionally biased region" description="Basic and acidic residues" evidence="1">
    <location>
        <begin position="70"/>
        <end position="85"/>
    </location>
</feature>
<evidence type="ECO:0000313" key="3">
    <source>
        <dbReference type="EMBL" id="MFD2617980.1"/>
    </source>
</evidence>
<dbReference type="PROSITE" id="PS51257">
    <property type="entry name" value="PROKAR_LIPOPROTEIN"/>
    <property type="match status" value="1"/>
</dbReference>
<evidence type="ECO:0000313" key="4">
    <source>
        <dbReference type="Proteomes" id="UP001597458"/>
    </source>
</evidence>
<name>A0ABW5PSS5_9BACI</name>
<feature type="region of interest" description="Disordered" evidence="1">
    <location>
        <begin position="27"/>
        <end position="159"/>
    </location>
</feature>
<organism evidence="3 4">
    <name type="scientific">Terrilactibacillus laevilacticus</name>
    <dbReference type="NCBI Taxonomy" id="1380157"/>
    <lineage>
        <taxon>Bacteria</taxon>
        <taxon>Bacillati</taxon>
        <taxon>Bacillota</taxon>
        <taxon>Bacilli</taxon>
        <taxon>Bacillales</taxon>
        <taxon>Bacillaceae</taxon>
        <taxon>Terrilactibacillus</taxon>
    </lineage>
</organism>
<feature type="compositionally biased region" description="Low complexity" evidence="1">
    <location>
        <begin position="86"/>
        <end position="99"/>
    </location>
</feature>
<dbReference type="RefSeq" id="WP_386081962.1">
    <property type="nucleotide sequence ID" value="NZ_JBHUMR010000014.1"/>
</dbReference>
<feature type="compositionally biased region" description="Low complexity" evidence="1">
    <location>
        <begin position="142"/>
        <end position="154"/>
    </location>
</feature>
<reference evidence="4" key="1">
    <citation type="journal article" date="2019" name="Int. J. Syst. Evol. Microbiol.">
        <title>The Global Catalogue of Microorganisms (GCM) 10K type strain sequencing project: providing services to taxonomists for standard genome sequencing and annotation.</title>
        <authorList>
            <consortium name="The Broad Institute Genomics Platform"/>
            <consortium name="The Broad Institute Genome Sequencing Center for Infectious Disease"/>
            <person name="Wu L."/>
            <person name="Ma J."/>
        </authorList>
    </citation>
    <scope>NUCLEOTIDE SEQUENCE [LARGE SCALE GENOMIC DNA]</scope>
    <source>
        <strain evidence="4">TISTR 2241</strain>
    </source>
</reference>
<feature type="domain" description="Transcobalamin-like C-terminal" evidence="2">
    <location>
        <begin position="196"/>
        <end position="264"/>
    </location>
</feature>
<keyword evidence="4" id="KW-1185">Reference proteome</keyword>
<comment type="caution">
    <text evidence="3">The sequence shown here is derived from an EMBL/GenBank/DDBJ whole genome shotgun (WGS) entry which is preliminary data.</text>
</comment>
<proteinExistence type="predicted"/>
<feature type="compositionally biased region" description="Low complexity" evidence="1">
    <location>
        <begin position="36"/>
        <end position="45"/>
    </location>
</feature>
<feature type="compositionally biased region" description="Basic and acidic residues" evidence="1">
    <location>
        <begin position="48"/>
        <end position="62"/>
    </location>
</feature>
<dbReference type="EMBL" id="JBHUMR010000014">
    <property type="protein sequence ID" value="MFD2617980.1"/>
    <property type="molecule type" value="Genomic_DNA"/>
</dbReference>
<accession>A0ABW5PSS5</accession>
<feature type="compositionally biased region" description="Low complexity" evidence="1">
    <location>
        <begin position="111"/>
        <end position="127"/>
    </location>
</feature>
<feature type="compositionally biased region" description="Basic and acidic residues" evidence="1">
    <location>
        <begin position="128"/>
        <end position="141"/>
    </location>
</feature>
<protein>
    <submittedName>
        <fullName evidence="3">DUF4430 domain-containing protein</fullName>
    </submittedName>
</protein>